<evidence type="ECO:0000313" key="4">
    <source>
        <dbReference type="Proteomes" id="UP000013783"/>
    </source>
</evidence>
<dbReference type="EMBL" id="ASWA01000003">
    <property type="protein sequence ID" value="EOT67488.1"/>
    <property type="molecule type" value="Genomic_DNA"/>
</dbReference>
<reference evidence="3 5" key="2">
    <citation type="submission" date="2013-03" db="EMBL/GenBank/DDBJ databases">
        <title>The Genome Sequence of Enterococcus malodoratus ATCC_43197 (PacBio/Illumina hybrid assembly).</title>
        <authorList>
            <consortium name="The Broad Institute Genomics Platform"/>
            <consortium name="The Broad Institute Genome Sequencing Center for Infectious Disease"/>
            <person name="Earl A."/>
            <person name="Russ C."/>
            <person name="Gilmore M."/>
            <person name="Surin D."/>
            <person name="Walker B."/>
            <person name="Young S."/>
            <person name="Zeng Q."/>
            <person name="Gargeya S."/>
            <person name="Fitzgerald M."/>
            <person name="Haas B."/>
            <person name="Abouelleil A."/>
            <person name="Allen A.W."/>
            <person name="Alvarado L."/>
            <person name="Arachchi H.M."/>
            <person name="Berlin A.M."/>
            <person name="Chapman S.B."/>
            <person name="Gainer-Dewar J."/>
            <person name="Goldberg J."/>
            <person name="Griggs A."/>
            <person name="Gujja S."/>
            <person name="Hansen M."/>
            <person name="Howarth C."/>
            <person name="Imamovic A."/>
            <person name="Ireland A."/>
            <person name="Larimer J."/>
            <person name="McCowan C."/>
            <person name="Murphy C."/>
            <person name="Pearson M."/>
            <person name="Poon T.W."/>
            <person name="Priest M."/>
            <person name="Roberts A."/>
            <person name="Saif S."/>
            <person name="Shea T."/>
            <person name="Sisk P."/>
            <person name="Sykes S."/>
            <person name="Wortman J."/>
            <person name="Nusbaum C."/>
            <person name="Birren B."/>
        </authorList>
    </citation>
    <scope>NUCLEOTIDE SEQUENCE [LARGE SCALE GENOMIC DNA]</scope>
    <source>
        <strain evidence="3 5">ATCC 43197</strain>
    </source>
</reference>
<reference evidence="2 4" key="1">
    <citation type="submission" date="2013-02" db="EMBL/GenBank/DDBJ databases">
        <title>The Genome Sequence of Enterococcus malodoratus ATCC_43197.</title>
        <authorList>
            <consortium name="The Broad Institute Genome Sequencing Platform"/>
            <consortium name="The Broad Institute Genome Sequencing Center for Infectious Disease"/>
            <person name="Earl A.M."/>
            <person name="Gilmore M.S."/>
            <person name="Lebreton F."/>
            <person name="Walker B."/>
            <person name="Young S.K."/>
            <person name="Zeng Q."/>
            <person name="Gargeya S."/>
            <person name="Fitzgerald M."/>
            <person name="Haas B."/>
            <person name="Abouelleil A."/>
            <person name="Alvarado L."/>
            <person name="Arachchi H.M."/>
            <person name="Berlin A.M."/>
            <person name="Chapman S.B."/>
            <person name="Dewar J."/>
            <person name="Goldberg J."/>
            <person name="Griggs A."/>
            <person name="Gujja S."/>
            <person name="Hansen M."/>
            <person name="Howarth C."/>
            <person name="Imamovic A."/>
            <person name="Larimer J."/>
            <person name="McCowan C."/>
            <person name="Murphy C."/>
            <person name="Neiman D."/>
            <person name="Pearson M."/>
            <person name="Priest M."/>
            <person name="Roberts A."/>
            <person name="Saif S."/>
            <person name="Shea T."/>
            <person name="Sisk P."/>
            <person name="Sykes S."/>
            <person name="Wortman J."/>
            <person name="Nusbaum C."/>
            <person name="Birren B."/>
        </authorList>
    </citation>
    <scope>NUCLEOTIDE SEQUENCE [LARGE SCALE GENOMIC DNA]</scope>
    <source>
        <strain evidence="2 4">ATCC 43197</strain>
    </source>
</reference>
<dbReference type="STRING" id="71451.RV07_GL001318"/>
<protein>
    <recommendedName>
        <fullName evidence="1">Polysaccharide pyruvyl transferase domain-containing protein</fullName>
    </recommendedName>
</protein>
<evidence type="ECO:0000313" key="5">
    <source>
        <dbReference type="Proteomes" id="UP000014148"/>
    </source>
</evidence>
<name>R2R4Z4_9ENTE</name>
<dbReference type="PANTHER" id="PTHR36836">
    <property type="entry name" value="COLANIC ACID BIOSYNTHESIS PROTEIN WCAK"/>
    <property type="match status" value="1"/>
</dbReference>
<accession>R2R4Z4</accession>
<organism evidence="2 4">
    <name type="scientific">Enterococcus malodoratus ATCC 43197</name>
    <dbReference type="NCBI Taxonomy" id="1158601"/>
    <lineage>
        <taxon>Bacteria</taxon>
        <taxon>Bacillati</taxon>
        <taxon>Bacillota</taxon>
        <taxon>Bacilli</taxon>
        <taxon>Lactobacillales</taxon>
        <taxon>Enterococcaceae</taxon>
        <taxon>Enterococcus</taxon>
    </lineage>
</organism>
<dbReference type="AlphaFoldDB" id="R2R4Z4"/>
<comment type="caution">
    <text evidence="2">The sequence shown here is derived from an EMBL/GenBank/DDBJ whole genome shotgun (WGS) entry which is preliminary data.</text>
</comment>
<keyword evidence="5" id="KW-1185">Reference proteome</keyword>
<evidence type="ECO:0000313" key="3">
    <source>
        <dbReference type="EMBL" id="EOT67488.1"/>
    </source>
</evidence>
<dbReference type="PATRIC" id="fig|1158601.3.peg.2628"/>
<dbReference type="eggNOG" id="COG2327">
    <property type="taxonomic scope" value="Bacteria"/>
</dbReference>
<evidence type="ECO:0000259" key="1">
    <source>
        <dbReference type="Pfam" id="PF04230"/>
    </source>
</evidence>
<feature type="domain" description="Polysaccharide pyruvyl transferase" evidence="1">
    <location>
        <begin position="16"/>
        <end position="331"/>
    </location>
</feature>
<dbReference type="Pfam" id="PF04230">
    <property type="entry name" value="PS_pyruv_trans"/>
    <property type="match status" value="1"/>
</dbReference>
<sequence>MSGLKALLVSFIDSSNIGDRLIAETLSEQLLIGIETKKYSYKLIEESQITINQELVRRSKSHDLYYKYLRPMPFMKNLISKGKWRRSRKRMYDPTTIQQFETALKQTDFLVIGGGNAIFDSSPATLSAQRFDQVVSLAKKHQVPIVVSSIGIGPFSTEKQEQAAIDTLKKCDYVTFRDRRSLDYLRNTQHSAAYASVDPVFLLPAKLPFEQLKTQKGSQQRIGICVIDYRITGCSYKVYQRYLEEMRKLIQQLSGFKREIILFSSEVQDYETIEALYSDFQKDPQVDVVFIKDKEDLLDLYQTLNVVVGTRMHSMIVAVSQYVPIIGLSWQQKVVEMFKNLGLEKDVLMIEDLAAERDHIAEKVEEKLLNNAQEMNQMKQCKDQMRAAFEVNHQLIDAVRQSLVNL</sequence>
<dbReference type="RefSeq" id="WP_010741471.1">
    <property type="nucleotide sequence ID" value="NZ_KB946251.1"/>
</dbReference>
<dbReference type="Proteomes" id="UP000014148">
    <property type="component" value="Unassembled WGS sequence"/>
</dbReference>
<evidence type="ECO:0000313" key="2">
    <source>
        <dbReference type="EMBL" id="EOH75661.1"/>
    </source>
</evidence>
<dbReference type="InterPro" id="IPR007345">
    <property type="entry name" value="Polysacch_pyruvyl_Trfase"/>
</dbReference>
<dbReference type="EMBL" id="AJAK01000019">
    <property type="protein sequence ID" value="EOH75661.1"/>
    <property type="molecule type" value="Genomic_DNA"/>
</dbReference>
<dbReference type="Proteomes" id="UP000013783">
    <property type="component" value="Unassembled WGS sequence"/>
</dbReference>
<gene>
    <name evidence="3" type="ORF">I585_03009</name>
    <name evidence="2" type="ORF">UAI_02670</name>
</gene>
<proteinExistence type="predicted"/>
<dbReference type="PANTHER" id="PTHR36836:SF1">
    <property type="entry name" value="COLANIC ACID BIOSYNTHESIS PROTEIN WCAK"/>
    <property type="match status" value="1"/>
</dbReference>